<keyword evidence="4" id="KW-0067">ATP-binding</keyword>
<dbReference type="GO" id="GO:0042393">
    <property type="term" value="F:histone binding"/>
    <property type="evidence" value="ECO:0007669"/>
    <property type="project" value="TreeGrafter"/>
</dbReference>
<dbReference type="PANTHER" id="PTHR45685">
    <property type="entry name" value="HELICASE SRCAP-RELATED"/>
    <property type="match status" value="1"/>
</dbReference>
<keyword evidence="3" id="KW-0347">Helicase</keyword>
<evidence type="ECO:0000256" key="4">
    <source>
        <dbReference type="ARBA" id="ARBA00022840"/>
    </source>
</evidence>
<keyword evidence="7" id="KW-1185">Reference proteome</keyword>
<dbReference type="EMBL" id="JBBNAG010000001">
    <property type="protein sequence ID" value="KAK9167535.1"/>
    <property type="molecule type" value="Genomic_DNA"/>
</dbReference>
<feature type="compositionally biased region" description="Acidic residues" evidence="5">
    <location>
        <begin position="168"/>
        <end position="180"/>
    </location>
</feature>
<dbReference type="PANTHER" id="PTHR45685:SF1">
    <property type="entry name" value="HELICASE SRCAP"/>
    <property type="match status" value="1"/>
</dbReference>
<dbReference type="AlphaFoldDB" id="A0AAP0LD89"/>
<proteinExistence type="predicted"/>
<dbReference type="GO" id="GO:0000812">
    <property type="term" value="C:Swr1 complex"/>
    <property type="evidence" value="ECO:0007669"/>
    <property type="project" value="TreeGrafter"/>
</dbReference>
<feature type="compositionally biased region" description="Acidic residues" evidence="5">
    <location>
        <begin position="204"/>
        <end position="235"/>
    </location>
</feature>
<dbReference type="GO" id="GO:0004386">
    <property type="term" value="F:helicase activity"/>
    <property type="evidence" value="ECO:0007669"/>
    <property type="project" value="UniProtKB-KW"/>
</dbReference>
<feature type="compositionally biased region" description="Basic and acidic residues" evidence="5">
    <location>
        <begin position="181"/>
        <end position="194"/>
    </location>
</feature>
<accession>A0AAP0LD89</accession>
<sequence>MLAENLVDMPHQKQVCSYSAVEQRRNQDREGNKLISVKALNTLEDDEHTIEEDEALITKEERLEELEALQNEMDLPLEELLKRYNTEYRIMACPTGGEIDEGRSDITNHYAAERNGKIPVLDNHVQEAVNDLAESDQKDPGKSDKQPVLSDSSDEQDDGDYVLAAGDDKDDEATLIEEEELARKEDADPVDEVKGAYLGFNSDGDAENDEGFTSGEDADNEEGLNSDEVAEEEQDYLSTSTEDSVDFSLPQVDKPLRKDTATSESTFEQNNHGESKKVVCYDAEQRKRSRTKKKKENEDIIADAAAAARSAQPTGNTFSTTKVRTKFPFLSQALSSRVSTYWIGLACHYV</sequence>
<dbReference type="GO" id="GO:0003677">
    <property type="term" value="F:DNA binding"/>
    <property type="evidence" value="ECO:0007669"/>
    <property type="project" value="UniProtKB-KW"/>
</dbReference>
<reference evidence="6 7" key="1">
    <citation type="submission" date="2024-01" db="EMBL/GenBank/DDBJ databases">
        <title>Genome assemblies of Stephania.</title>
        <authorList>
            <person name="Yang L."/>
        </authorList>
    </citation>
    <scope>NUCLEOTIDE SEQUENCE [LARGE SCALE GENOMIC DNA]</scope>
    <source>
        <strain evidence="6">JXDWG</strain>
        <tissue evidence="6">Leaf</tissue>
    </source>
</reference>
<gene>
    <name evidence="6" type="ORF">Scep_002726</name>
</gene>
<comment type="subcellular location">
    <subcellularLocation>
        <location evidence="1">Nucleus</location>
    </subcellularLocation>
</comment>
<evidence type="ECO:0000256" key="5">
    <source>
        <dbReference type="SAM" id="MobiDB-lite"/>
    </source>
</evidence>
<dbReference type="GO" id="GO:0006338">
    <property type="term" value="P:chromatin remodeling"/>
    <property type="evidence" value="ECO:0007669"/>
    <property type="project" value="TreeGrafter"/>
</dbReference>
<feature type="compositionally biased region" description="Basic and acidic residues" evidence="5">
    <location>
        <begin position="135"/>
        <end position="145"/>
    </location>
</feature>
<evidence type="ECO:0000256" key="2">
    <source>
        <dbReference type="ARBA" id="ARBA00022741"/>
    </source>
</evidence>
<feature type="compositionally biased region" description="Basic and acidic residues" evidence="5">
    <location>
        <begin position="271"/>
        <end position="282"/>
    </location>
</feature>
<dbReference type="InterPro" id="IPR050520">
    <property type="entry name" value="INO80/SWR1_helicase"/>
</dbReference>
<keyword evidence="3" id="KW-0378">Hydrolase</keyword>
<protein>
    <submittedName>
        <fullName evidence="6">Uncharacterized protein</fullName>
    </submittedName>
</protein>
<dbReference type="Proteomes" id="UP001419268">
    <property type="component" value="Unassembled WGS sequence"/>
</dbReference>
<evidence type="ECO:0000313" key="6">
    <source>
        <dbReference type="EMBL" id="KAK9167535.1"/>
    </source>
</evidence>
<feature type="region of interest" description="Disordered" evidence="5">
    <location>
        <begin position="132"/>
        <end position="282"/>
    </location>
</feature>
<dbReference type="GO" id="GO:0005524">
    <property type="term" value="F:ATP binding"/>
    <property type="evidence" value="ECO:0007669"/>
    <property type="project" value="UniProtKB-KW"/>
</dbReference>
<comment type="caution">
    <text evidence="6">The sequence shown here is derived from an EMBL/GenBank/DDBJ whole genome shotgun (WGS) entry which is preliminary data.</text>
</comment>
<organism evidence="6 7">
    <name type="scientific">Stephania cephalantha</name>
    <dbReference type="NCBI Taxonomy" id="152367"/>
    <lineage>
        <taxon>Eukaryota</taxon>
        <taxon>Viridiplantae</taxon>
        <taxon>Streptophyta</taxon>
        <taxon>Embryophyta</taxon>
        <taxon>Tracheophyta</taxon>
        <taxon>Spermatophyta</taxon>
        <taxon>Magnoliopsida</taxon>
        <taxon>Ranunculales</taxon>
        <taxon>Menispermaceae</taxon>
        <taxon>Menispermoideae</taxon>
        <taxon>Cissampelideae</taxon>
        <taxon>Stephania</taxon>
    </lineage>
</organism>
<name>A0AAP0LD89_9MAGN</name>
<evidence type="ECO:0000256" key="3">
    <source>
        <dbReference type="ARBA" id="ARBA00022806"/>
    </source>
</evidence>
<dbReference type="GO" id="GO:0016887">
    <property type="term" value="F:ATP hydrolysis activity"/>
    <property type="evidence" value="ECO:0007669"/>
    <property type="project" value="TreeGrafter"/>
</dbReference>
<keyword evidence="2" id="KW-0547">Nucleotide-binding</keyword>
<evidence type="ECO:0000256" key="1">
    <source>
        <dbReference type="ARBA" id="ARBA00004123"/>
    </source>
</evidence>
<evidence type="ECO:0000313" key="7">
    <source>
        <dbReference type="Proteomes" id="UP001419268"/>
    </source>
</evidence>